<feature type="compositionally biased region" description="Pro residues" evidence="3">
    <location>
        <begin position="279"/>
        <end position="291"/>
    </location>
</feature>
<evidence type="ECO:0000313" key="6">
    <source>
        <dbReference type="EMBL" id="KAF3797112.1"/>
    </source>
</evidence>
<dbReference type="PROSITE" id="PS50157">
    <property type="entry name" value="ZINC_FINGER_C2H2_2"/>
    <property type="match status" value="1"/>
</dbReference>
<dbReference type="SUPFAM" id="SSF57701">
    <property type="entry name" value="Zn2/Cys6 DNA-binding domain"/>
    <property type="match status" value="1"/>
</dbReference>
<dbReference type="InterPro" id="IPR001138">
    <property type="entry name" value="Zn2Cys6_DnaBD"/>
</dbReference>
<keyword evidence="2" id="KW-0479">Metal-binding</keyword>
<evidence type="ECO:0000259" key="4">
    <source>
        <dbReference type="PROSITE" id="PS50048"/>
    </source>
</evidence>
<dbReference type="InterPro" id="IPR036864">
    <property type="entry name" value="Zn2-C6_fun-type_DNA-bd_sf"/>
</dbReference>
<dbReference type="Gene3D" id="4.10.240.10">
    <property type="entry name" value="Zn(2)-C6 fungal-type DNA-binding domain"/>
    <property type="match status" value="1"/>
</dbReference>
<organism evidence="6 7">
    <name type="scientific">Colletotrichum gloeosporioides</name>
    <name type="common">Anthracnose fungus</name>
    <name type="synonym">Glomerella cingulata</name>
    <dbReference type="NCBI Taxonomy" id="474922"/>
    <lineage>
        <taxon>Eukaryota</taxon>
        <taxon>Fungi</taxon>
        <taxon>Dikarya</taxon>
        <taxon>Ascomycota</taxon>
        <taxon>Pezizomycotina</taxon>
        <taxon>Sordariomycetes</taxon>
        <taxon>Hypocreomycetidae</taxon>
        <taxon>Glomerellales</taxon>
        <taxon>Glomerellaceae</taxon>
        <taxon>Colletotrichum</taxon>
        <taxon>Colletotrichum gloeosporioides species complex</taxon>
    </lineage>
</organism>
<dbReference type="Proteomes" id="UP000613401">
    <property type="component" value="Unassembled WGS sequence"/>
</dbReference>
<feature type="domain" description="C2H2-type" evidence="5">
    <location>
        <begin position="13"/>
        <end position="41"/>
    </location>
</feature>
<protein>
    <recommendedName>
        <fullName evidence="8">Zn(2)-C6 fungal-type domain-containing protein</fullName>
    </recommendedName>
</protein>
<evidence type="ECO:0008006" key="8">
    <source>
        <dbReference type="Google" id="ProtNLM"/>
    </source>
</evidence>
<name>A0A8H8WNJ6_COLGL</name>
<accession>A0A8H8WNJ6</accession>
<reference evidence="6" key="1">
    <citation type="journal article" date="2020" name="Phytopathology">
        <title>Genome sequence and comparative analysis of Colletotrichum gloeosporioides isolated from Liriodendron leaves.</title>
        <authorList>
            <person name="Fu F.F."/>
            <person name="Hao Z."/>
            <person name="Wang P."/>
            <person name="Lu Y."/>
            <person name="Xue L.J."/>
            <person name="Wei G."/>
            <person name="Tian Y."/>
            <person name="Baishi H."/>
            <person name="Xu H."/>
            <person name="Shi J."/>
            <person name="Cheng T."/>
            <person name="Wang G."/>
            <person name="Yi Y."/>
            <person name="Chen J."/>
        </authorList>
    </citation>
    <scope>NUCLEOTIDE SEQUENCE</scope>
    <source>
        <strain evidence="6">Lc1</strain>
    </source>
</reference>
<evidence type="ECO:0000256" key="2">
    <source>
        <dbReference type="PROSITE-ProRule" id="PRU00042"/>
    </source>
</evidence>
<keyword evidence="7" id="KW-1185">Reference proteome</keyword>
<proteinExistence type="predicted"/>
<keyword evidence="1" id="KW-0539">Nucleus</keyword>
<dbReference type="Pfam" id="PF00172">
    <property type="entry name" value="Zn_clus"/>
    <property type="match status" value="1"/>
</dbReference>
<dbReference type="EMBL" id="WVTB01000117">
    <property type="protein sequence ID" value="KAF3797112.1"/>
    <property type="molecule type" value="Genomic_DNA"/>
</dbReference>
<keyword evidence="2" id="KW-0863">Zinc-finger</keyword>
<feature type="domain" description="Zn(2)-C6 fungal-type" evidence="4">
    <location>
        <begin position="138"/>
        <end position="166"/>
    </location>
</feature>
<dbReference type="CDD" id="cd00067">
    <property type="entry name" value="GAL4"/>
    <property type="match status" value="1"/>
</dbReference>
<evidence type="ECO:0000256" key="1">
    <source>
        <dbReference type="ARBA" id="ARBA00023242"/>
    </source>
</evidence>
<dbReference type="SMART" id="SM00066">
    <property type="entry name" value="GAL4"/>
    <property type="match status" value="1"/>
</dbReference>
<dbReference type="GeneID" id="69016216"/>
<dbReference type="PROSITE" id="PS50048">
    <property type="entry name" value="ZN2_CY6_FUNGAL_2"/>
    <property type="match status" value="1"/>
</dbReference>
<dbReference type="GO" id="GO:0000981">
    <property type="term" value="F:DNA-binding transcription factor activity, RNA polymerase II-specific"/>
    <property type="evidence" value="ECO:0007669"/>
    <property type="project" value="InterPro"/>
</dbReference>
<evidence type="ECO:0000259" key="5">
    <source>
        <dbReference type="PROSITE" id="PS50157"/>
    </source>
</evidence>
<feature type="region of interest" description="Disordered" evidence="3">
    <location>
        <begin position="271"/>
        <end position="308"/>
    </location>
</feature>
<dbReference type="GO" id="GO:0008270">
    <property type="term" value="F:zinc ion binding"/>
    <property type="evidence" value="ECO:0007669"/>
    <property type="project" value="UniProtKB-KW"/>
</dbReference>
<feature type="region of interest" description="Disordered" evidence="3">
    <location>
        <begin position="185"/>
        <end position="211"/>
    </location>
</feature>
<evidence type="ECO:0000313" key="7">
    <source>
        <dbReference type="Proteomes" id="UP000613401"/>
    </source>
</evidence>
<gene>
    <name evidence="6" type="ORF">GCG54_00009082</name>
</gene>
<dbReference type="AlphaFoldDB" id="A0A8H8WNJ6"/>
<keyword evidence="2" id="KW-0862">Zinc</keyword>
<evidence type="ECO:0000256" key="3">
    <source>
        <dbReference type="SAM" id="MobiDB-lite"/>
    </source>
</evidence>
<dbReference type="RefSeq" id="XP_045256276.1">
    <property type="nucleotide sequence ID" value="XM_045409031.1"/>
</dbReference>
<feature type="compositionally biased region" description="Low complexity" evidence="3">
    <location>
        <begin position="196"/>
        <end position="205"/>
    </location>
</feature>
<sequence length="331" mass="37016">MAPNQANNSIRSVSCEFCGTTRSCAKDLLRHIRAAHSSSNYSFTFRKSFTRKDNYIRHLRTCKVKHDKGPFLCICGKKHGISDKHLAHIQDCRVWRPDRSSLGRIVTTTAPIPKPPDVATAAPVAERAESSNSKVKQACWECQRRRVVCDSARPVCPQCRLQGIVCPGYDNVKPLTWLAPDRITMRKRKTKQPNTSHSQSSIPSSRRPTYPQISLLPLTHPVPCFKVPRTISKDNTASESERSARLMSDFGQARRYIRQEPQLSNATVATISDGRPTAPSIPPRSQVPPLPSDSSKNRPFAMNSPKGMADFDPLSFVDHLLGQGQRPQLRL</sequence>
<reference evidence="6" key="2">
    <citation type="submission" date="2020-03" db="EMBL/GenBank/DDBJ databases">
        <authorList>
            <person name="Fu F.-F."/>
            <person name="Chen J."/>
        </authorList>
    </citation>
    <scope>NUCLEOTIDE SEQUENCE</scope>
    <source>
        <strain evidence="6">Lc1</strain>
    </source>
</reference>
<dbReference type="InterPro" id="IPR013087">
    <property type="entry name" value="Znf_C2H2_type"/>
</dbReference>
<comment type="caution">
    <text evidence="6">The sequence shown here is derived from an EMBL/GenBank/DDBJ whole genome shotgun (WGS) entry which is preliminary data.</text>
</comment>